<evidence type="ECO:0000313" key="2">
    <source>
        <dbReference type="Proteomes" id="UP001165405"/>
    </source>
</evidence>
<dbReference type="RefSeq" id="WP_236088746.1">
    <property type="nucleotide sequence ID" value="NZ_JAKGSG010000025.1"/>
</dbReference>
<name>A0AA41QF72_9MICO</name>
<sequence length="265" mass="28419">MPADLRRQWQADAAVRPSPLDQRTATAYDAIALEAAVGYDAVLLSPVTPLGTTSVVSPTSQDRAVTTTRGTEVVSDPTNVLAIEAAGRLAIEPRAHVRLTTVHQTLRPGPVQPVAGRTAHFRLFALAEAGRGEPEDGFEVHAVAEQLAVHLRTIHTAADRFGLQAGVPEAIVCVDEAHARLGDRVSARLTAMGLAVTREPLFSGYYGGLRVRVRVPDPAGNAPEIVDVGAFDWVAQLTHDRRHRFIASALGLQLLPLCYARAQRS</sequence>
<gene>
    <name evidence="1" type="ORF">L1785_08320</name>
</gene>
<reference evidence="1" key="1">
    <citation type="submission" date="2022-01" db="EMBL/GenBank/DDBJ databases">
        <title>Antribacter sp. nov., isolated from Guizhou of China.</title>
        <authorList>
            <person name="Chengliang C."/>
            <person name="Ya Z."/>
        </authorList>
    </citation>
    <scope>NUCLEOTIDE SEQUENCE</scope>
    <source>
        <strain evidence="1">KLBMP 9083</strain>
    </source>
</reference>
<proteinExistence type="predicted"/>
<dbReference type="AlphaFoldDB" id="A0AA41QF72"/>
<keyword evidence="2" id="KW-1185">Reference proteome</keyword>
<dbReference type="EMBL" id="JAKGSG010000025">
    <property type="protein sequence ID" value="MCF4120984.1"/>
    <property type="molecule type" value="Genomic_DNA"/>
</dbReference>
<comment type="caution">
    <text evidence="1">The sequence shown here is derived from an EMBL/GenBank/DDBJ whole genome shotgun (WGS) entry which is preliminary data.</text>
</comment>
<dbReference type="Proteomes" id="UP001165405">
    <property type="component" value="Unassembled WGS sequence"/>
</dbReference>
<organism evidence="1 2">
    <name type="scientific">Antribacter soli</name>
    <dbReference type="NCBI Taxonomy" id="2910976"/>
    <lineage>
        <taxon>Bacteria</taxon>
        <taxon>Bacillati</taxon>
        <taxon>Actinomycetota</taxon>
        <taxon>Actinomycetes</taxon>
        <taxon>Micrococcales</taxon>
        <taxon>Promicromonosporaceae</taxon>
        <taxon>Antribacter</taxon>
    </lineage>
</organism>
<protein>
    <submittedName>
        <fullName evidence="1">Uncharacterized protein</fullName>
    </submittedName>
</protein>
<evidence type="ECO:0000313" key="1">
    <source>
        <dbReference type="EMBL" id="MCF4120984.1"/>
    </source>
</evidence>
<accession>A0AA41QF72</accession>